<dbReference type="Proteomes" id="UP000605427">
    <property type="component" value="Unassembled WGS sequence"/>
</dbReference>
<organism evidence="2 3">
    <name type="scientific">Saccharibacillus endophyticus</name>
    <dbReference type="NCBI Taxonomy" id="2060666"/>
    <lineage>
        <taxon>Bacteria</taxon>
        <taxon>Bacillati</taxon>
        <taxon>Bacillota</taxon>
        <taxon>Bacilli</taxon>
        <taxon>Bacillales</taxon>
        <taxon>Paenibacillaceae</taxon>
        <taxon>Saccharibacillus</taxon>
    </lineage>
</organism>
<dbReference type="Pfam" id="PF00903">
    <property type="entry name" value="Glyoxalase"/>
    <property type="match status" value="1"/>
</dbReference>
<comment type="caution">
    <text evidence="2">The sequence shown here is derived from an EMBL/GenBank/DDBJ whole genome shotgun (WGS) entry which is preliminary data.</text>
</comment>
<dbReference type="RefSeq" id="WP_172238548.1">
    <property type="nucleotide sequence ID" value="NZ_BMDD01000001.1"/>
</dbReference>
<evidence type="ECO:0000313" key="2">
    <source>
        <dbReference type="EMBL" id="GGH69593.1"/>
    </source>
</evidence>
<dbReference type="SUPFAM" id="SSF54593">
    <property type="entry name" value="Glyoxalase/Bleomycin resistance protein/Dihydroxybiphenyl dioxygenase"/>
    <property type="match status" value="1"/>
</dbReference>
<dbReference type="PANTHER" id="PTHR36503:SF1">
    <property type="entry name" value="BLR2520 PROTEIN"/>
    <property type="match status" value="1"/>
</dbReference>
<dbReference type="InterPro" id="IPR029068">
    <property type="entry name" value="Glyas_Bleomycin-R_OHBP_Dase"/>
</dbReference>
<dbReference type="PANTHER" id="PTHR36503">
    <property type="entry name" value="BLR2520 PROTEIN"/>
    <property type="match status" value="1"/>
</dbReference>
<feature type="domain" description="VOC" evidence="1">
    <location>
        <begin position="5"/>
        <end position="121"/>
    </location>
</feature>
<dbReference type="InterPro" id="IPR037523">
    <property type="entry name" value="VOC_core"/>
</dbReference>
<dbReference type="PROSITE" id="PS51819">
    <property type="entry name" value="VOC"/>
    <property type="match status" value="1"/>
</dbReference>
<dbReference type="EMBL" id="BMDD01000001">
    <property type="protein sequence ID" value="GGH69593.1"/>
    <property type="molecule type" value="Genomic_DNA"/>
</dbReference>
<proteinExistence type="predicted"/>
<keyword evidence="3" id="KW-1185">Reference proteome</keyword>
<evidence type="ECO:0000259" key="1">
    <source>
        <dbReference type="PROSITE" id="PS51819"/>
    </source>
</evidence>
<reference evidence="3" key="1">
    <citation type="journal article" date="2019" name="Int. J. Syst. Evol. Microbiol.">
        <title>The Global Catalogue of Microorganisms (GCM) 10K type strain sequencing project: providing services to taxonomists for standard genome sequencing and annotation.</title>
        <authorList>
            <consortium name="The Broad Institute Genomics Platform"/>
            <consortium name="The Broad Institute Genome Sequencing Center for Infectious Disease"/>
            <person name="Wu L."/>
            <person name="Ma J."/>
        </authorList>
    </citation>
    <scope>NUCLEOTIDE SEQUENCE [LARGE SCALE GENOMIC DNA]</scope>
    <source>
        <strain evidence="3">CCM 8702</strain>
    </source>
</reference>
<sequence>MPVIGPDFISLQVTDLESSAQFYQNHLGLVRSQAGPPHAVVFDTKPIAFALRDPMPGVELRSVTQPGLGVALWLHAPDAQEIHDKLATAGVTIVSAPIDGPFGRTFSFADPDGYWITLHSKA</sequence>
<protein>
    <submittedName>
        <fullName evidence="2">Glyoxalase</fullName>
    </submittedName>
</protein>
<name>A0ABQ1ZNT8_9BACL</name>
<accession>A0ABQ1ZNT8</accession>
<evidence type="ECO:0000313" key="3">
    <source>
        <dbReference type="Proteomes" id="UP000605427"/>
    </source>
</evidence>
<dbReference type="Gene3D" id="3.10.180.10">
    <property type="entry name" value="2,3-Dihydroxybiphenyl 1,2-Dioxygenase, domain 1"/>
    <property type="match status" value="1"/>
</dbReference>
<dbReference type="CDD" id="cd06587">
    <property type="entry name" value="VOC"/>
    <property type="match status" value="1"/>
</dbReference>
<gene>
    <name evidence="2" type="ORF">GCM10007362_04830</name>
</gene>
<dbReference type="InterPro" id="IPR004360">
    <property type="entry name" value="Glyas_Fos-R_dOase_dom"/>
</dbReference>